<dbReference type="RefSeq" id="WP_013712403.1">
    <property type="nucleotide sequence ID" value="NC_015408.1"/>
</dbReference>
<reference evidence="1 2" key="1">
    <citation type="journal article" date="2011" name="J. Bacteriol.">
        <title>Genome sequence of the obligate intracellular animal pathogen Chlamydia pecorum E58.</title>
        <authorList>
            <person name="Mojica S."/>
            <person name="Huot Creasy H."/>
            <person name="Daugherty S."/>
            <person name="Read T.D."/>
            <person name="Kim T."/>
            <person name="Kaltenboeck B."/>
            <person name="Bavoil P."/>
            <person name="Myers G.S."/>
        </authorList>
    </citation>
    <scope>NUCLEOTIDE SEQUENCE [LARGE SCALE GENOMIC DNA]</scope>
    <source>
        <strain evidence="1 2">E58</strain>
    </source>
</reference>
<sequence>MHPTQVHQKLARLEFLNDQLYAELEFINELLLTLGFPEGIATIKAIAQEVLSDEEFLD</sequence>
<dbReference type="GeneID" id="99718357"/>
<dbReference type="Proteomes" id="UP000008305">
    <property type="component" value="Chromosome"/>
</dbReference>
<protein>
    <submittedName>
        <fullName evidence="1">Uncharacterized protein</fullName>
    </submittedName>
</protein>
<dbReference type="EMBL" id="CP002608">
    <property type="protein sequence ID" value="AEB41325.1"/>
    <property type="molecule type" value="Genomic_DNA"/>
</dbReference>
<evidence type="ECO:0000313" key="2">
    <source>
        <dbReference type="Proteomes" id="UP000008305"/>
    </source>
</evidence>
<accession>A0AA34WHV7</accession>
<gene>
    <name evidence="1" type="ordered locus">G5S_0318</name>
</gene>
<dbReference type="AlphaFoldDB" id="A0AA34WHV7"/>
<proteinExistence type="predicted"/>
<organism evidence="1 2">
    <name type="scientific">Chlamydia pecorum (strain ATCC VR-628 / DSM 29919 / E58)</name>
    <name type="common">Chlamydophila pecorum</name>
    <dbReference type="NCBI Taxonomy" id="331635"/>
    <lineage>
        <taxon>Bacteria</taxon>
        <taxon>Pseudomonadati</taxon>
        <taxon>Chlamydiota</taxon>
        <taxon>Chlamydiia</taxon>
        <taxon>Chlamydiales</taxon>
        <taxon>Chlamydiaceae</taxon>
        <taxon>Chlamydia/Chlamydophila group</taxon>
        <taxon>Chlamydia</taxon>
    </lineage>
</organism>
<keyword evidence="2" id="KW-1185">Reference proteome</keyword>
<name>A0AA34WHV7_CHLPE</name>
<evidence type="ECO:0000313" key="1">
    <source>
        <dbReference type="EMBL" id="AEB41325.1"/>
    </source>
</evidence>
<dbReference type="KEGG" id="cpm:G5S_0318"/>